<dbReference type="PIRSF" id="PIRSF018249">
    <property type="entry name" value="MyrA_prd"/>
    <property type="match status" value="1"/>
</dbReference>
<keyword evidence="4" id="KW-1185">Reference proteome</keyword>
<sequence>MSNIKKHAAYMNQFVSLFRCPICDSSMKVTSWKSLVCFKSGHTFDISRHGYVNFLTKPVKSSYRAGLFEARSRLMAEYHFFAPLHQALADLISDRKSEKETLTILDCGCGEGTHLKAVCELLQEKKTVHGIGIDIAKDGILRAAKNIGGKLWAVADVANAPFQDRQFDVILSIFSPSNYAEFHRLLKKDGLVIKVVPQKDYLTELRQVLYADSERRTYSNTPAIERFTTHFQLDHLMRMRYTKTLHQQGVEWLLNMTPLAWSASAENINQFREMKSAQLTVDVDILIGTK</sequence>
<dbReference type="CDD" id="cd02440">
    <property type="entry name" value="AdoMet_MTases"/>
    <property type="match status" value="1"/>
</dbReference>
<dbReference type="Proteomes" id="UP000501048">
    <property type="component" value="Chromosome"/>
</dbReference>
<feature type="domain" description="23S rRNA (guanine(745)-N(1))-methyltransferase N-terminal" evidence="2">
    <location>
        <begin position="18"/>
        <end position="56"/>
    </location>
</feature>
<dbReference type="Pfam" id="PF13649">
    <property type="entry name" value="Methyltransf_25"/>
    <property type="match status" value="1"/>
</dbReference>
<dbReference type="InterPro" id="IPR041698">
    <property type="entry name" value="Methyltransf_25"/>
</dbReference>
<dbReference type="SUPFAM" id="SSF53335">
    <property type="entry name" value="S-adenosyl-L-methionine-dependent methyltransferases"/>
    <property type="match status" value="1"/>
</dbReference>
<dbReference type="InterPro" id="IPR016718">
    <property type="entry name" value="rRNA_m1G-MeTrfase_A_prd"/>
</dbReference>
<dbReference type="Gene3D" id="3.40.50.150">
    <property type="entry name" value="Vaccinia Virus protein VP39"/>
    <property type="match status" value="1"/>
</dbReference>
<protein>
    <submittedName>
        <fullName evidence="3">Ribosomal RNA large subunit (Guanine(745)-N(1))-methyltransferase subunit A</fullName>
    </submittedName>
</protein>
<evidence type="ECO:0000259" key="1">
    <source>
        <dbReference type="Pfam" id="PF13649"/>
    </source>
</evidence>
<organism evidence="3 4">
    <name type="scientific">Bacillus mojavensis</name>
    <dbReference type="NCBI Taxonomy" id="72360"/>
    <lineage>
        <taxon>Bacteria</taxon>
        <taxon>Bacillati</taxon>
        <taxon>Bacillota</taxon>
        <taxon>Bacilli</taxon>
        <taxon>Bacillales</taxon>
        <taxon>Bacillaceae</taxon>
        <taxon>Bacillus</taxon>
    </lineage>
</organism>
<evidence type="ECO:0000259" key="2">
    <source>
        <dbReference type="Pfam" id="PF21302"/>
    </source>
</evidence>
<feature type="domain" description="Methyltransferase" evidence="1">
    <location>
        <begin position="104"/>
        <end position="190"/>
    </location>
</feature>
<dbReference type="Pfam" id="PF21302">
    <property type="entry name" value="Zn_ribbon_RlmA"/>
    <property type="match status" value="1"/>
</dbReference>
<evidence type="ECO:0000313" key="3">
    <source>
        <dbReference type="EMBL" id="QJC98261.1"/>
    </source>
</evidence>
<reference evidence="3 4" key="1">
    <citation type="submission" date="2020-04" db="EMBL/GenBank/DDBJ databases">
        <title>Plant growth promoting and environmental Bacillus: genomic and epigenetic comparison.</title>
        <authorList>
            <person name="Reva O.N."/>
            <person name="Lutz S."/>
            <person name="Ahrens C.H."/>
        </authorList>
    </citation>
    <scope>NUCLEOTIDE SEQUENCE [LARGE SCALE GENOMIC DNA]</scope>
    <source>
        <strain evidence="3 4">UCMB5075</strain>
    </source>
</reference>
<proteinExistence type="predicted"/>
<name>A0ABX6M2N7_BACMO</name>
<dbReference type="EMBL" id="CP051464">
    <property type="protein sequence ID" value="QJC98261.1"/>
    <property type="molecule type" value="Genomic_DNA"/>
</dbReference>
<evidence type="ECO:0000313" key="4">
    <source>
        <dbReference type="Proteomes" id="UP000501048"/>
    </source>
</evidence>
<dbReference type="InterPro" id="IPR048647">
    <property type="entry name" value="RlmA_N"/>
</dbReference>
<dbReference type="InterPro" id="IPR029063">
    <property type="entry name" value="SAM-dependent_MTases_sf"/>
</dbReference>
<accession>A0ABX6M2N7</accession>
<gene>
    <name evidence="3" type="primary">rlmA</name>
    <name evidence="3" type="ORF">HC660_38140</name>
</gene>